<gene>
    <name evidence="7 9" type="primary">recO</name>
    <name evidence="9" type="ORF">BR63_07220</name>
</gene>
<organism evidence="9 10">
    <name type="scientific">Thermanaerosceptrum fracticalcis</name>
    <dbReference type="NCBI Taxonomy" id="1712410"/>
    <lineage>
        <taxon>Bacteria</taxon>
        <taxon>Bacillati</taxon>
        <taxon>Bacillota</taxon>
        <taxon>Clostridia</taxon>
        <taxon>Eubacteriales</taxon>
        <taxon>Peptococcaceae</taxon>
        <taxon>Thermanaerosceptrum</taxon>
    </lineage>
</organism>
<comment type="function">
    <text evidence="7">Involved in DNA repair and RecF pathway recombination.</text>
</comment>
<keyword evidence="10" id="KW-1185">Reference proteome</keyword>
<dbReference type="PANTHER" id="PTHR33991:SF1">
    <property type="entry name" value="DNA REPAIR PROTEIN RECO"/>
    <property type="match status" value="1"/>
</dbReference>
<evidence type="ECO:0000256" key="5">
    <source>
        <dbReference type="ARBA" id="ARBA00023204"/>
    </source>
</evidence>
<reference evidence="9 10" key="1">
    <citation type="journal article" date="2019" name="Front. Microbiol.">
        <title>Thermoanaerosceptrum fracticalcis gen. nov. sp. nov., a Novel Fumarate-Fermenting Microorganism From a Deep Fractured Carbonate Aquifer of the US Great Basin.</title>
        <authorList>
            <person name="Hamilton-Brehm S.D."/>
            <person name="Stewart L.E."/>
            <person name="Zavarin M."/>
            <person name="Caldwell M."/>
            <person name="Lawson P.A."/>
            <person name="Onstott T.C."/>
            <person name="Grzymski J."/>
            <person name="Neveux I."/>
            <person name="Lollar B.S."/>
            <person name="Russell C.E."/>
            <person name="Moser D.P."/>
        </authorList>
    </citation>
    <scope>NUCLEOTIDE SEQUENCE [LARGE SCALE GENOMIC DNA]</scope>
    <source>
        <strain evidence="9 10">DRI-13</strain>
    </source>
</reference>
<protein>
    <recommendedName>
        <fullName evidence="2 7">DNA repair protein RecO</fullName>
    </recommendedName>
    <alternativeName>
        <fullName evidence="6 7">Recombination protein O</fullName>
    </alternativeName>
</protein>
<dbReference type="HAMAP" id="MF_00201">
    <property type="entry name" value="RecO"/>
    <property type="match status" value="1"/>
</dbReference>
<dbReference type="Gene3D" id="1.20.1440.120">
    <property type="entry name" value="Recombination protein O, C-terminal domain"/>
    <property type="match status" value="1"/>
</dbReference>
<dbReference type="KEGG" id="tfr:BR63_07220"/>
<evidence type="ECO:0000313" key="9">
    <source>
        <dbReference type="EMBL" id="QNB46119.1"/>
    </source>
</evidence>
<evidence type="ECO:0000256" key="4">
    <source>
        <dbReference type="ARBA" id="ARBA00023172"/>
    </source>
</evidence>
<keyword evidence="5 7" id="KW-0234">DNA repair</keyword>
<dbReference type="Proteomes" id="UP000515847">
    <property type="component" value="Chromosome"/>
</dbReference>
<keyword evidence="3 7" id="KW-0227">DNA damage</keyword>
<name>A0A7G6E215_THEFR</name>
<evidence type="ECO:0000259" key="8">
    <source>
        <dbReference type="Pfam" id="PF11967"/>
    </source>
</evidence>
<dbReference type="InterPro" id="IPR037278">
    <property type="entry name" value="ARFGAP/RecO"/>
</dbReference>
<dbReference type="SUPFAM" id="SSF57863">
    <property type="entry name" value="ArfGap/RecO-like zinc finger"/>
    <property type="match status" value="1"/>
</dbReference>
<dbReference type="SUPFAM" id="SSF50249">
    <property type="entry name" value="Nucleic acid-binding proteins"/>
    <property type="match status" value="1"/>
</dbReference>
<dbReference type="GO" id="GO:0006310">
    <property type="term" value="P:DNA recombination"/>
    <property type="evidence" value="ECO:0007669"/>
    <property type="project" value="UniProtKB-UniRule"/>
</dbReference>
<dbReference type="EMBL" id="CP045798">
    <property type="protein sequence ID" value="QNB46119.1"/>
    <property type="molecule type" value="Genomic_DNA"/>
</dbReference>
<dbReference type="Pfam" id="PF02565">
    <property type="entry name" value="RecO_C"/>
    <property type="match status" value="1"/>
</dbReference>
<dbReference type="OrthoDB" id="9797083at2"/>
<dbReference type="AlphaFoldDB" id="A0A7G6E215"/>
<dbReference type="InterPro" id="IPR012340">
    <property type="entry name" value="NA-bd_OB-fold"/>
</dbReference>
<evidence type="ECO:0000256" key="7">
    <source>
        <dbReference type="HAMAP-Rule" id="MF_00201"/>
    </source>
</evidence>
<dbReference type="Gene3D" id="2.40.50.140">
    <property type="entry name" value="Nucleic acid-binding proteins"/>
    <property type="match status" value="1"/>
</dbReference>
<evidence type="ECO:0000256" key="2">
    <source>
        <dbReference type="ARBA" id="ARBA00021310"/>
    </source>
</evidence>
<dbReference type="PANTHER" id="PTHR33991">
    <property type="entry name" value="DNA REPAIR PROTEIN RECO"/>
    <property type="match status" value="1"/>
</dbReference>
<dbReference type="RefSeq" id="WP_051965743.1">
    <property type="nucleotide sequence ID" value="NZ_CP045798.1"/>
</dbReference>
<dbReference type="NCBIfam" id="TIGR00613">
    <property type="entry name" value="reco"/>
    <property type="match status" value="1"/>
</dbReference>
<evidence type="ECO:0000256" key="6">
    <source>
        <dbReference type="ARBA" id="ARBA00033409"/>
    </source>
</evidence>
<sequence>MSLYKTQALVLRSKEYAEADCLLTLLTRKKGKVRAIAKGVRKPTSRLRGGVQLFTLNEMLLYEGKSLDIVTQSQCLEGFTFLQESIGSMTAASYWAELLDSLTPEGEVDSEVFNLALAGFHIICLEARELIIHGLEIKLLSLLGYNPLMDTCVSCGEPLRIQEKIAFSTDLGGVLCSSCIQKDSLYFTREVMQVWQQMLRMDLGKLNRIKISGQGMTILDRVIEDFLYTQLGHPLKSRPILKMML</sequence>
<dbReference type="Pfam" id="PF11967">
    <property type="entry name" value="RecO_N"/>
    <property type="match status" value="1"/>
</dbReference>
<evidence type="ECO:0000256" key="3">
    <source>
        <dbReference type="ARBA" id="ARBA00022763"/>
    </source>
</evidence>
<dbReference type="GO" id="GO:0043590">
    <property type="term" value="C:bacterial nucleoid"/>
    <property type="evidence" value="ECO:0007669"/>
    <property type="project" value="TreeGrafter"/>
</dbReference>
<keyword evidence="4 7" id="KW-0233">DNA recombination</keyword>
<dbReference type="GO" id="GO:0006302">
    <property type="term" value="P:double-strand break repair"/>
    <property type="evidence" value="ECO:0007669"/>
    <property type="project" value="TreeGrafter"/>
</dbReference>
<evidence type="ECO:0000313" key="10">
    <source>
        <dbReference type="Proteomes" id="UP000515847"/>
    </source>
</evidence>
<evidence type="ECO:0000256" key="1">
    <source>
        <dbReference type="ARBA" id="ARBA00007452"/>
    </source>
</evidence>
<proteinExistence type="inferred from homology"/>
<accession>A0A7G6E215</accession>
<feature type="domain" description="DNA replication/recombination mediator RecO N-terminal" evidence="8">
    <location>
        <begin position="1"/>
        <end position="79"/>
    </location>
</feature>
<comment type="similarity">
    <text evidence="1 7">Belongs to the RecO family.</text>
</comment>
<dbReference type="InterPro" id="IPR042242">
    <property type="entry name" value="RecO_C"/>
</dbReference>
<dbReference type="InterPro" id="IPR022572">
    <property type="entry name" value="DNA_rep/recomb_RecO_N"/>
</dbReference>
<dbReference type="InterPro" id="IPR003717">
    <property type="entry name" value="RecO"/>
</dbReference>